<gene>
    <name evidence="9" type="ORF">LAMO00422_LOCUS19128</name>
</gene>
<evidence type="ECO:0000259" key="8">
    <source>
        <dbReference type="Pfam" id="PF01529"/>
    </source>
</evidence>
<evidence type="ECO:0000256" key="3">
    <source>
        <dbReference type="ARBA" id="ARBA00022692"/>
    </source>
</evidence>
<dbReference type="InterPro" id="IPR001594">
    <property type="entry name" value="Palmitoyltrfase_DHHC"/>
</dbReference>
<evidence type="ECO:0000256" key="6">
    <source>
        <dbReference type="ARBA" id="ARBA00023315"/>
    </source>
</evidence>
<keyword evidence="6 7" id="KW-0012">Acyltransferase</keyword>
<protein>
    <recommendedName>
        <fullName evidence="7">Palmitoyltransferase</fullName>
        <ecNumber evidence="7">2.3.1.225</ecNumber>
    </recommendedName>
</protein>
<keyword evidence="2 7" id="KW-0808">Transferase</keyword>
<evidence type="ECO:0000256" key="7">
    <source>
        <dbReference type="RuleBase" id="RU079119"/>
    </source>
</evidence>
<evidence type="ECO:0000313" key="9">
    <source>
        <dbReference type="EMBL" id="CAD8460170.1"/>
    </source>
</evidence>
<evidence type="ECO:0000256" key="2">
    <source>
        <dbReference type="ARBA" id="ARBA00022679"/>
    </source>
</evidence>
<comment type="subcellular location">
    <subcellularLocation>
        <location evidence="1">Membrane</location>
        <topology evidence="1">Multi-pass membrane protein</topology>
    </subcellularLocation>
</comment>
<evidence type="ECO:0000256" key="4">
    <source>
        <dbReference type="ARBA" id="ARBA00022989"/>
    </source>
</evidence>
<keyword evidence="5 7" id="KW-0472">Membrane</keyword>
<dbReference type="InterPro" id="IPR039859">
    <property type="entry name" value="PFA4/ZDH16/20/ERF2-like"/>
</dbReference>
<comment type="domain">
    <text evidence="7">The DHHC domain is required for palmitoyltransferase activity.</text>
</comment>
<dbReference type="GO" id="GO:0016020">
    <property type="term" value="C:membrane"/>
    <property type="evidence" value="ECO:0007669"/>
    <property type="project" value="UniProtKB-SubCell"/>
</dbReference>
<feature type="domain" description="Palmitoyltransferase DHHC" evidence="8">
    <location>
        <begin position="140"/>
        <end position="265"/>
    </location>
</feature>
<organism evidence="9">
    <name type="scientific">Amorphochlora amoebiformis</name>
    <dbReference type="NCBI Taxonomy" id="1561963"/>
    <lineage>
        <taxon>Eukaryota</taxon>
        <taxon>Sar</taxon>
        <taxon>Rhizaria</taxon>
        <taxon>Cercozoa</taxon>
        <taxon>Chlorarachniophyceae</taxon>
        <taxon>Amorphochlora</taxon>
    </lineage>
</organism>
<accession>A0A7S0H4L6</accession>
<feature type="transmembrane region" description="Helical" evidence="7">
    <location>
        <begin position="227"/>
        <end position="249"/>
    </location>
</feature>
<keyword evidence="4 7" id="KW-1133">Transmembrane helix</keyword>
<dbReference type="GO" id="GO:0019706">
    <property type="term" value="F:protein-cysteine S-palmitoyltransferase activity"/>
    <property type="evidence" value="ECO:0007669"/>
    <property type="project" value="UniProtKB-EC"/>
</dbReference>
<comment type="similarity">
    <text evidence="7">Belongs to the DHHC palmitoyltransferase family.</text>
</comment>
<evidence type="ECO:0000256" key="5">
    <source>
        <dbReference type="ARBA" id="ARBA00023136"/>
    </source>
</evidence>
<comment type="catalytic activity">
    <reaction evidence="7">
        <text>L-cysteinyl-[protein] + hexadecanoyl-CoA = S-hexadecanoyl-L-cysteinyl-[protein] + CoA</text>
        <dbReference type="Rhea" id="RHEA:36683"/>
        <dbReference type="Rhea" id="RHEA-COMP:10131"/>
        <dbReference type="Rhea" id="RHEA-COMP:11032"/>
        <dbReference type="ChEBI" id="CHEBI:29950"/>
        <dbReference type="ChEBI" id="CHEBI:57287"/>
        <dbReference type="ChEBI" id="CHEBI:57379"/>
        <dbReference type="ChEBI" id="CHEBI:74151"/>
        <dbReference type="EC" id="2.3.1.225"/>
    </reaction>
</comment>
<proteinExistence type="inferred from homology"/>
<evidence type="ECO:0000256" key="1">
    <source>
        <dbReference type="ARBA" id="ARBA00004141"/>
    </source>
</evidence>
<sequence>MSACAYPTLVLVLIFAIYGVFLSNNLIPQIHAHNSSDPDSFYTPSQTEILSIMVVFHFLLSMLLLCFTLACVTSPGYIPLDTPEDEKKWLHGDIARRIRPEDEARVRRMIQDLGANLKDPSVIAMLKSMPVVERKKRYGYHRHCAACNLYKPDRTHHCRVCNRCILRMDHHCPWINNCVGAHNYKIFLLLLLYAILTSAFIMGSMFRRLMHAFRPINSPTDFFLEDLPVVVTFFLALFLNVALSMFFAFHINLVVNAMTTIELREKKNNEDPFIKHRFNVAHIKFDKGKWGNFIHVFGPWYTWLVPISPLEDGTYSQPQR</sequence>
<reference evidence="9" key="1">
    <citation type="submission" date="2021-01" db="EMBL/GenBank/DDBJ databases">
        <authorList>
            <person name="Corre E."/>
            <person name="Pelletier E."/>
            <person name="Niang G."/>
            <person name="Scheremetjew M."/>
            <person name="Finn R."/>
            <person name="Kale V."/>
            <person name="Holt S."/>
            <person name="Cochrane G."/>
            <person name="Meng A."/>
            <person name="Brown T."/>
            <person name="Cohen L."/>
        </authorList>
    </citation>
    <scope>NUCLEOTIDE SEQUENCE</scope>
    <source>
        <strain evidence="9">CCMP2058</strain>
    </source>
</reference>
<feature type="transmembrane region" description="Helical" evidence="7">
    <location>
        <begin position="186"/>
        <end position="206"/>
    </location>
</feature>
<feature type="transmembrane region" description="Helical" evidence="7">
    <location>
        <begin position="6"/>
        <end position="27"/>
    </location>
</feature>
<dbReference type="EMBL" id="HBEM01028033">
    <property type="protein sequence ID" value="CAD8460170.1"/>
    <property type="molecule type" value="Transcribed_RNA"/>
</dbReference>
<keyword evidence="3 7" id="KW-0812">Transmembrane</keyword>
<dbReference type="PROSITE" id="PS50216">
    <property type="entry name" value="DHHC"/>
    <property type="match status" value="1"/>
</dbReference>
<dbReference type="Pfam" id="PF01529">
    <property type="entry name" value="DHHC"/>
    <property type="match status" value="1"/>
</dbReference>
<dbReference type="AlphaFoldDB" id="A0A7S0H4L6"/>
<dbReference type="PANTHER" id="PTHR12246">
    <property type="entry name" value="PALMITOYLTRANSFERASE ZDHHC16"/>
    <property type="match status" value="1"/>
</dbReference>
<feature type="transmembrane region" description="Helical" evidence="7">
    <location>
        <begin position="48"/>
        <end position="70"/>
    </location>
</feature>
<dbReference type="EC" id="2.3.1.225" evidence="7"/>
<name>A0A7S0H4L6_9EUKA</name>